<evidence type="ECO:0000313" key="17">
    <source>
        <dbReference type="Proteomes" id="UP000035996"/>
    </source>
</evidence>
<keyword evidence="9 13" id="KW-0472">Membrane</keyword>
<evidence type="ECO:0000313" key="16">
    <source>
        <dbReference type="EMBL" id="KMM36652.1"/>
    </source>
</evidence>
<comment type="caution">
    <text evidence="16">The sequence shown here is derived from an EMBL/GenBank/DDBJ whole genome shotgun (WGS) entry which is preliminary data.</text>
</comment>
<keyword evidence="7 13" id="KW-1133">Transmembrane helix</keyword>
<gene>
    <name evidence="13" type="primary">atpF</name>
    <name evidence="16" type="ORF">AB986_11875</name>
</gene>
<dbReference type="PANTHER" id="PTHR33445">
    <property type="entry name" value="ATP SYNTHASE SUBUNIT B', CHLOROPLASTIC"/>
    <property type="match status" value="1"/>
</dbReference>
<dbReference type="GO" id="GO:0045259">
    <property type="term" value="C:proton-transporting ATP synthase complex"/>
    <property type="evidence" value="ECO:0007669"/>
    <property type="project" value="UniProtKB-KW"/>
</dbReference>
<organism evidence="16 17">
    <name type="scientific">Guptibacillus hwajinpoensis</name>
    <dbReference type="NCBI Taxonomy" id="208199"/>
    <lineage>
        <taxon>Bacteria</taxon>
        <taxon>Bacillati</taxon>
        <taxon>Bacillota</taxon>
        <taxon>Bacilli</taxon>
        <taxon>Bacillales</taxon>
        <taxon>Guptibacillaceae</taxon>
        <taxon>Guptibacillus</taxon>
    </lineage>
</organism>
<evidence type="ECO:0000256" key="15">
    <source>
        <dbReference type="SAM" id="Coils"/>
    </source>
</evidence>
<evidence type="ECO:0000256" key="2">
    <source>
        <dbReference type="ARBA" id="ARBA00022448"/>
    </source>
</evidence>
<evidence type="ECO:0000256" key="13">
    <source>
        <dbReference type="HAMAP-Rule" id="MF_01398"/>
    </source>
</evidence>
<sequence>MFNSLILGAGFAAGDILFQLVAFIVLLALLKKFAWGPLMGIMKEREQHIANEIDSAEKNRKEAEAFLDEQREEMKRVRQEAKAMLENQKQMADQQGQELIEAARLESERLKEAATAEIKRERESAVASLREQVASLSVMIASKVVEKELDERAQKQLIDEYLDQAGDQK</sequence>
<dbReference type="PATRIC" id="fig|157733.3.peg.395"/>
<comment type="subunit">
    <text evidence="13">F-type ATPases have 2 components, F(1) - the catalytic core - and F(0) - the membrane proton channel. F(1) has five subunits: alpha(3), beta(3), gamma(1), delta(1), epsilon(1). F(0) has three main subunits: a(1), b(2) and c(10-14). The alpha and beta chains form an alternating ring which encloses part of the gamma chain. F(1) is attached to F(0) by a central stalk formed by the gamma and epsilon chains, while a peripheral stalk is formed by the delta and b chains.</text>
</comment>
<evidence type="ECO:0000256" key="11">
    <source>
        <dbReference type="ARBA" id="ARBA00025198"/>
    </source>
</evidence>
<dbReference type="OrthoDB" id="282095at2"/>
<dbReference type="EMBL" id="LELK01000004">
    <property type="protein sequence ID" value="KMM36652.1"/>
    <property type="molecule type" value="Genomic_DNA"/>
</dbReference>
<keyword evidence="3 13" id="KW-1003">Cell membrane</keyword>
<dbReference type="HAMAP" id="MF_01398">
    <property type="entry name" value="ATP_synth_b_bprime"/>
    <property type="match status" value="1"/>
</dbReference>
<evidence type="ECO:0000256" key="7">
    <source>
        <dbReference type="ARBA" id="ARBA00022989"/>
    </source>
</evidence>
<dbReference type="Pfam" id="PF00430">
    <property type="entry name" value="ATP-synt_B"/>
    <property type="match status" value="1"/>
</dbReference>
<keyword evidence="10 13" id="KW-0066">ATP synthesis</keyword>
<dbReference type="RefSeq" id="WP_048311364.1">
    <property type="nucleotide sequence ID" value="NZ_CP119526.1"/>
</dbReference>
<dbReference type="GO" id="GO:0012505">
    <property type="term" value="C:endomembrane system"/>
    <property type="evidence" value="ECO:0007669"/>
    <property type="project" value="UniProtKB-SubCell"/>
</dbReference>
<comment type="function">
    <text evidence="11 13">F(1)F(0) ATP synthase produces ATP from ADP in the presence of a proton or sodium gradient. F-type ATPases consist of two structural domains, F(1) containing the extramembraneous catalytic core and F(0) containing the membrane proton channel, linked together by a central stalk and a peripheral stalk. During catalysis, ATP synthesis in the catalytic domain of F(1) is coupled via a rotary mechanism of the central stalk subunits to proton translocation.</text>
</comment>
<accession>A0A0J6FQR3</accession>
<dbReference type="GO" id="GO:0005886">
    <property type="term" value="C:plasma membrane"/>
    <property type="evidence" value="ECO:0007669"/>
    <property type="project" value="UniProtKB-SubCell"/>
</dbReference>
<name>A0A0J6FQR3_9BACL</name>
<evidence type="ECO:0000256" key="6">
    <source>
        <dbReference type="ARBA" id="ARBA00022781"/>
    </source>
</evidence>
<evidence type="ECO:0000256" key="5">
    <source>
        <dbReference type="ARBA" id="ARBA00022692"/>
    </source>
</evidence>
<feature type="transmembrane region" description="Helical" evidence="13">
    <location>
        <begin position="6"/>
        <end position="30"/>
    </location>
</feature>
<keyword evidence="15" id="KW-0175">Coiled coil</keyword>
<dbReference type="SUPFAM" id="SSF81573">
    <property type="entry name" value="F1F0 ATP synthase subunit B, membrane domain"/>
    <property type="match status" value="1"/>
</dbReference>
<dbReference type="Proteomes" id="UP000035996">
    <property type="component" value="Unassembled WGS sequence"/>
</dbReference>
<evidence type="ECO:0000256" key="4">
    <source>
        <dbReference type="ARBA" id="ARBA00022547"/>
    </source>
</evidence>
<dbReference type="NCBIfam" id="TIGR01144">
    <property type="entry name" value="ATP_synt_b"/>
    <property type="match status" value="1"/>
</dbReference>
<keyword evidence="17" id="KW-1185">Reference proteome</keyword>
<comment type="similarity">
    <text evidence="1 13 14">Belongs to the ATPase B chain family.</text>
</comment>
<evidence type="ECO:0000256" key="10">
    <source>
        <dbReference type="ARBA" id="ARBA00023310"/>
    </source>
</evidence>
<feature type="coiled-coil region" evidence="15">
    <location>
        <begin position="53"/>
        <end position="98"/>
    </location>
</feature>
<evidence type="ECO:0000256" key="1">
    <source>
        <dbReference type="ARBA" id="ARBA00005513"/>
    </source>
</evidence>
<evidence type="ECO:0000256" key="14">
    <source>
        <dbReference type="RuleBase" id="RU003848"/>
    </source>
</evidence>
<dbReference type="InterPro" id="IPR028987">
    <property type="entry name" value="ATP_synth_B-like_membr_sf"/>
</dbReference>
<dbReference type="AlphaFoldDB" id="A0A0J6FQR3"/>
<keyword evidence="4 13" id="KW-0138">CF(0)</keyword>
<evidence type="ECO:0000256" key="3">
    <source>
        <dbReference type="ARBA" id="ARBA00022475"/>
    </source>
</evidence>
<dbReference type="CDD" id="cd06503">
    <property type="entry name" value="ATP-synt_Fo_b"/>
    <property type="match status" value="1"/>
</dbReference>
<evidence type="ECO:0000256" key="12">
    <source>
        <dbReference type="ARBA" id="ARBA00037847"/>
    </source>
</evidence>
<dbReference type="GO" id="GO:0046961">
    <property type="term" value="F:proton-transporting ATPase activity, rotational mechanism"/>
    <property type="evidence" value="ECO:0007669"/>
    <property type="project" value="TreeGrafter"/>
</dbReference>
<protein>
    <recommendedName>
        <fullName evidence="13">ATP synthase subunit b</fullName>
    </recommendedName>
    <alternativeName>
        <fullName evidence="13">ATP synthase F(0) sector subunit b</fullName>
    </alternativeName>
    <alternativeName>
        <fullName evidence="13">ATPase subunit I</fullName>
    </alternativeName>
    <alternativeName>
        <fullName evidence="13">F-type ATPase subunit b</fullName>
        <shortName evidence="13">F-ATPase subunit b</shortName>
    </alternativeName>
</protein>
<evidence type="ECO:0000256" key="8">
    <source>
        <dbReference type="ARBA" id="ARBA00023065"/>
    </source>
</evidence>
<keyword evidence="2 13" id="KW-0813">Transport</keyword>
<dbReference type="PANTHER" id="PTHR33445:SF1">
    <property type="entry name" value="ATP SYNTHASE SUBUNIT B"/>
    <property type="match status" value="1"/>
</dbReference>
<reference evidence="16" key="1">
    <citation type="submission" date="2015-06" db="EMBL/GenBank/DDBJ databases">
        <authorList>
            <person name="Liu B."/>
            <person name="Wang J."/>
            <person name="Zhu Y."/>
            <person name="Liu G."/>
            <person name="Chen Q."/>
            <person name="Zheng C."/>
            <person name="Che J."/>
            <person name="Ge C."/>
            <person name="Shi H."/>
            <person name="Pan Z."/>
            <person name="Liu X."/>
        </authorList>
    </citation>
    <scope>NUCLEOTIDE SEQUENCE [LARGE SCALE GENOMIC DNA]</scope>
    <source>
        <strain evidence="16">DSM 16346</strain>
    </source>
</reference>
<proteinExistence type="inferred from homology"/>
<keyword evidence="5 13" id="KW-0812">Transmembrane</keyword>
<dbReference type="STRING" id="157733.AB986_11875"/>
<dbReference type="InterPro" id="IPR050059">
    <property type="entry name" value="ATP_synthase_B_chain"/>
</dbReference>
<dbReference type="GO" id="GO:0046933">
    <property type="term" value="F:proton-transporting ATP synthase activity, rotational mechanism"/>
    <property type="evidence" value="ECO:0007669"/>
    <property type="project" value="UniProtKB-UniRule"/>
</dbReference>
<comment type="function">
    <text evidence="13">Component of the F(0) channel, it forms part of the peripheral stalk, linking F(1) to F(0).</text>
</comment>
<dbReference type="InterPro" id="IPR002146">
    <property type="entry name" value="ATP_synth_b/b'su_bac/chlpt"/>
</dbReference>
<dbReference type="InterPro" id="IPR005864">
    <property type="entry name" value="ATP_synth_F0_bsu_bac"/>
</dbReference>
<comment type="subcellular location">
    <subcellularLocation>
        <location evidence="13">Cell membrane</location>
        <topology evidence="13">Single-pass membrane protein</topology>
    </subcellularLocation>
    <subcellularLocation>
        <location evidence="12">Endomembrane system</location>
        <topology evidence="12">Single-pass membrane protein</topology>
    </subcellularLocation>
</comment>
<keyword evidence="6 13" id="KW-0375">Hydrogen ion transport</keyword>
<keyword evidence="8 13" id="KW-0406">Ion transport</keyword>
<evidence type="ECO:0000256" key="9">
    <source>
        <dbReference type="ARBA" id="ARBA00023136"/>
    </source>
</evidence>